<evidence type="ECO:0000313" key="2">
    <source>
        <dbReference type="Proteomes" id="UP000633509"/>
    </source>
</evidence>
<sequence>MLQEAAGSGAHREVWRVMTGLLPAYLPGPGEKATSAHTRMLGFAAEVAEWADARGEPAAVAEPAGRTRESGLVRQARRLHARLTAASP</sequence>
<dbReference type="RefSeq" id="WP_192791690.1">
    <property type="nucleotide sequence ID" value="NZ_JADBEK010000001.1"/>
</dbReference>
<protein>
    <submittedName>
        <fullName evidence="1">Uncharacterized protein</fullName>
    </submittedName>
</protein>
<keyword evidence="2" id="KW-1185">Reference proteome</keyword>
<organism evidence="1 2">
    <name type="scientific">Nonomuraea angiospora</name>
    <dbReference type="NCBI Taxonomy" id="46172"/>
    <lineage>
        <taxon>Bacteria</taxon>
        <taxon>Bacillati</taxon>
        <taxon>Actinomycetota</taxon>
        <taxon>Actinomycetes</taxon>
        <taxon>Streptosporangiales</taxon>
        <taxon>Streptosporangiaceae</taxon>
        <taxon>Nonomuraea</taxon>
    </lineage>
</organism>
<comment type="caution">
    <text evidence="1">The sequence shown here is derived from an EMBL/GenBank/DDBJ whole genome shotgun (WGS) entry which is preliminary data.</text>
</comment>
<evidence type="ECO:0000313" key="1">
    <source>
        <dbReference type="EMBL" id="MBE1592089.1"/>
    </source>
</evidence>
<proteinExistence type="predicted"/>
<dbReference type="EMBL" id="JADBEK010000001">
    <property type="protein sequence ID" value="MBE1592089.1"/>
    <property type="molecule type" value="Genomic_DNA"/>
</dbReference>
<dbReference type="Proteomes" id="UP000633509">
    <property type="component" value="Unassembled WGS sequence"/>
</dbReference>
<name>A0ABR9MGP5_9ACTN</name>
<gene>
    <name evidence="1" type="ORF">H4W80_010347</name>
</gene>
<reference evidence="1 2" key="1">
    <citation type="submission" date="2020-10" db="EMBL/GenBank/DDBJ databases">
        <title>Sequencing the genomes of 1000 actinobacteria strains.</title>
        <authorList>
            <person name="Klenk H.-P."/>
        </authorList>
    </citation>
    <scope>NUCLEOTIDE SEQUENCE [LARGE SCALE GENOMIC DNA]</scope>
    <source>
        <strain evidence="1 2">DSM 43173</strain>
    </source>
</reference>
<accession>A0ABR9MGP5</accession>